<evidence type="ECO:0000256" key="6">
    <source>
        <dbReference type="ARBA" id="ARBA00022642"/>
    </source>
</evidence>
<dbReference type="SUPFAM" id="SSF51905">
    <property type="entry name" value="FAD/NAD(P)-binding domain"/>
    <property type="match status" value="1"/>
</dbReference>
<keyword evidence="5" id="KW-0285">Flavoprotein</keyword>
<name>A0ABQ1HAV4_9GAMM</name>
<dbReference type="InterPro" id="IPR037099">
    <property type="entry name" value="Fum_R/Succ_DH_flav-like_C_sf"/>
</dbReference>
<dbReference type="InterPro" id="IPR005288">
    <property type="entry name" value="NadB"/>
</dbReference>
<dbReference type="Gene3D" id="3.50.50.60">
    <property type="entry name" value="FAD/NAD(P)-binding domain"/>
    <property type="match status" value="1"/>
</dbReference>
<dbReference type="Gene3D" id="3.90.700.10">
    <property type="entry name" value="Succinate dehydrogenase/fumarate reductase flavoprotein, catalytic domain"/>
    <property type="match status" value="1"/>
</dbReference>
<evidence type="ECO:0000256" key="4">
    <source>
        <dbReference type="ARBA" id="ARBA00012173"/>
    </source>
</evidence>
<dbReference type="InterPro" id="IPR027477">
    <property type="entry name" value="Succ_DH/fumarate_Rdtase_cat_sf"/>
</dbReference>
<evidence type="ECO:0000313" key="11">
    <source>
        <dbReference type="EMBL" id="GGA68510.1"/>
    </source>
</evidence>
<dbReference type="PANTHER" id="PTHR42716">
    <property type="entry name" value="L-ASPARTATE OXIDASE"/>
    <property type="match status" value="1"/>
</dbReference>
<evidence type="ECO:0000256" key="7">
    <source>
        <dbReference type="ARBA" id="ARBA00022827"/>
    </source>
</evidence>
<comment type="similarity">
    <text evidence="3">Belongs to the FAD-dependent oxidoreductase 2 family. NadB subfamily.</text>
</comment>
<dbReference type="InterPro" id="IPR036188">
    <property type="entry name" value="FAD/NAD-bd_sf"/>
</dbReference>
<evidence type="ECO:0000256" key="2">
    <source>
        <dbReference type="ARBA" id="ARBA00004950"/>
    </source>
</evidence>
<protein>
    <recommendedName>
        <fullName evidence="4">L-aspartate oxidase</fullName>
        <ecNumber evidence="4">1.4.3.16</ecNumber>
    </recommendedName>
</protein>
<reference evidence="12" key="1">
    <citation type="journal article" date="2019" name="Int. J. Syst. Evol. Microbiol.">
        <title>The Global Catalogue of Microorganisms (GCM) 10K type strain sequencing project: providing services to taxonomists for standard genome sequencing and annotation.</title>
        <authorList>
            <consortium name="The Broad Institute Genomics Platform"/>
            <consortium name="The Broad Institute Genome Sequencing Center for Infectious Disease"/>
            <person name="Wu L."/>
            <person name="Ma J."/>
        </authorList>
    </citation>
    <scope>NUCLEOTIDE SEQUENCE [LARGE SCALE GENOMIC DNA]</scope>
    <source>
        <strain evidence="12">CGMCC 1.15905</strain>
    </source>
</reference>
<evidence type="ECO:0000313" key="12">
    <source>
        <dbReference type="Proteomes" id="UP000623419"/>
    </source>
</evidence>
<accession>A0ABQ1HAV4</accession>
<evidence type="ECO:0000256" key="8">
    <source>
        <dbReference type="ARBA" id="ARBA00023002"/>
    </source>
</evidence>
<dbReference type="PANTHER" id="PTHR42716:SF2">
    <property type="entry name" value="L-ASPARTATE OXIDASE, CHLOROPLASTIC"/>
    <property type="match status" value="1"/>
</dbReference>
<dbReference type="SUPFAM" id="SSF56425">
    <property type="entry name" value="Succinate dehydrogenase/fumarate reductase flavoprotein, catalytic domain"/>
    <property type="match status" value="1"/>
</dbReference>
<dbReference type="EMBL" id="BMKC01000001">
    <property type="protein sequence ID" value="GGA68510.1"/>
    <property type="molecule type" value="Genomic_DNA"/>
</dbReference>
<dbReference type="SUPFAM" id="SSF46977">
    <property type="entry name" value="Succinate dehydrogenase/fumarate reductase flavoprotein C-terminal domain"/>
    <property type="match status" value="1"/>
</dbReference>
<evidence type="ECO:0000256" key="9">
    <source>
        <dbReference type="ARBA" id="ARBA00048305"/>
    </source>
</evidence>
<keyword evidence="12" id="KW-1185">Reference proteome</keyword>
<sequence length="480" mass="48993">MALAAAPRPVVLVSRSRGTTGTASAMAQGGIAAAVGPGDDAVFHAADTLVAGACHNHVGAVLDLAQAAPEAVQWLGSLGVQFDRAGDGQLSLGREGGHDRARIVHAGGDATGHAVMQVLAAAAANAPHVHWLAGKTLQAIGLAADGRVAGVRVCDVAGRSAQLAAADLVLATGGIGALFSATTNPEGADGSGLALALAAGAEGRDLEFIQWHPTAFASPSGRHLPLVTEALRGAGARLVDEQGVPLMQGTHPLADLAPRDVVARRLWRHRRAGGQAWLDARRLDEAAWRQFPSVLSLCAQHGIDPRSDRIPVTPAVHFHMGGVAVDPKGESSLAGLHAVGEVACSGVHGANRLASNSLLEGLVCGRLLGARLRSQGKRAAPVLRWVDAGPDADGESRERLAMHLTAALGPLRSGESLAAAMAAITADPAMAGRWQGRLALALLAPAMARKRSLGAHYRVDSASAGNIRQGIETPAYGETA</sequence>
<proteinExistence type="inferred from homology"/>
<comment type="cofactor">
    <cofactor evidence="1">
        <name>FAD</name>
        <dbReference type="ChEBI" id="CHEBI:57692"/>
    </cofactor>
</comment>
<keyword evidence="8" id="KW-0560">Oxidoreductase</keyword>
<evidence type="ECO:0000256" key="3">
    <source>
        <dbReference type="ARBA" id="ARBA00008562"/>
    </source>
</evidence>
<dbReference type="EC" id="1.4.3.16" evidence="4"/>
<organism evidence="11 12">
    <name type="scientific">Arenimonas soli</name>
    <dbReference type="NCBI Taxonomy" id="2269504"/>
    <lineage>
        <taxon>Bacteria</taxon>
        <taxon>Pseudomonadati</taxon>
        <taxon>Pseudomonadota</taxon>
        <taxon>Gammaproteobacteria</taxon>
        <taxon>Lysobacterales</taxon>
        <taxon>Lysobacteraceae</taxon>
        <taxon>Arenimonas</taxon>
    </lineage>
</organism>
<feature type="domain" description="FAD-dependent oxidoreductase 2 FAD-binding" evidence="10">
    <location>
        <begin position="2"/>
        <end position="358"/>
    </location>
</feature>
<keyword evidence="7" id="KW-0274">FAD</keyword>
<dbReference type="Pfam" id="PF00890">
    <property type="entry name" value="FAD_binding_2"/>
    <property type="match status" value="1"/>
</dbReference>
<comment type="catalytic activity">
    <reaction evidence="9">
        <text>L-aspartate + O2 = iminosuccinate + H2O2</text>
        <dbReference type="Rhea" id="RHEA:25876"/>
        <dbReference type="ChEBI" id="CHEBI:15379"/>
        <dbReference type="ChEBI" id="CHEBI:16240"/>
        <dbReference type="ChEBI" id="CHEBI:29991"/>
        <dbReference type="ChEBI" id="CHEBI:77875"/>
        <dbReference type="EC" id="1.4.3.16"/>
    </reaction>
    <physiologicalReaction direction="left-to-right" evidence="9">
        <dbReference type="Rhea" id="RHEA:25877"/>
    </physiologicalReaction>
</comment>
<keyword evidence="6" id="KW-0662">Pyridine nucleotide biosynthesis</keyword>
<evidence type="ECO:0000256" key="5">
    <source>
        <dbReference type="ARBA" id="ARBA00022630"/>
    </source>
</evidence>
<dbReference type="InterPro" id="IPR003953">
    <property type="entry name" value="FAD-dep_OxRdtase_2_FAD-bd"/>
</dbReference>
<evidence type="ECO:0000259" key="10">
    <source>
        <dbReference type="Pfam" id="PF00890"/>
    </source>
</evidence>
<comment type="pathway">
    <text evidence="2">Cofactor biosynthesis; NAD(+) biosynthesis; iminoaspartate from L-aspartate (oxidase route): step 1/1.</text>
</comment>
<dbReference type="Proteomes" id="UP000623419">
    <property type="component" value="Unassembled WGS sequence"/>
</dbReference>
<gene>
    <name evidence="11" type="ORF">GCM10011521_03360</name>
</gene>
<evidence type="ECO:0000256" key="1">
    <source>
        <dbReference type="ARBA" id="ARBA00001974"/>
    </source>
</evidence>
<comment type="caution">
    <text evidence="11">The sequence shown here is derived from an EMBL/GenBank/DDBJ whole genome shotgun (WGS) entry which is preliminary data.</text>
</comment>